<evidence type="ECO:0000256" key="1">
    <source>
        <dbReference type="SAM" id="Phobius"/>
    </source>
</evidence>
<evidence type="ECO:0000313" key="2">
    <source>
        <dbReference type="EMBL" id="OLZ42495.1"/>
    </source>
</evidence>
<dbReference type="InterPro" id="IPR055895">
    <property type="entry name" value="DUF7472"/>
</dbReference>
<protein>
    <submittedName>
        <fullName evidence="2">Uncharacterized protein</fullName>
    </submittedName>
</protein>
<dbReference type="Pfam" id="PF24284">
    <property type="entry name" value="DUF7472"/>
    <property type="match status" value="1"/>
</dbReference>
<evidence type="ECO:0000313" key="3">
    <source>
        <dbReference type="Proteomes" id="UP000189370"/>
    </source>
</evidence>
<name>A0A1S8B0F8_9EURY</name>
<keyword evidence="3" id="KW-1185">Reference proteome</keyword>
<dbReference type="Proteomes" id="UP000189370">
    <property type="component" value="Unassembled WGS sequence"/>
</dbReference>
<dbReference type="EMBL" id="LWLN01000001">
    <property type="protein sequence ID" value="OLZ42495.1"/>
    <property type="molecule type" value="Genomic_DNA"/>
</dbReference>
<keyword evidence="1" id="KW-0812">Transmembrane</keyword>
<proteinExistence type="predicted"/>
<dbReference type="RefSeq" id="WP_076147959.1">
    <property type="nucleotide sequence ID" value="NZ_LWLN01000001.1"/>
</dbReference>
<dbReference type="OrthoDB" id="170376at2157"/>
<keyword evidence="1" id="KW-0472">Membrane</keyword>
<sequence length="88" mass="8895">MPNREQLIEIVSAVGAVLLVLAAMIAIGSSYTADNGSLTPEGAQLLVAAITGFILLLTAVGIGLAYTLNDGGDGLEADDDEAETNGTF</sequence>
<gene>
    <name evidence="2" type="ORF">A6E15_16670</name>
</gene>
<feature type="transmembrane region" description="Helical" evidence="1">
    <location>
        <begin position="7"/>
        <end position="31"/>
    </location>
</feature>
<dbReference type="AlphaFoldDB" id="A0A1S8B0F8"/>
<comment type="caution">
    <text evidence="2">The sequence shown here is derived from an EMBL/GenBank/DDBJ whole genome shotgun (WGS) entry which is preliminary data.</text>
</comment>
<organism evidence="2 3">
    <name type="scientific">Natrinema saccharevitans</name>
    <dbReference type="NCBI Taxonomy" id="301967"/>
    <lineage>
        <taxon>Archaea</taxon>
        <taxon>Methanobacteriati</taxon>
        <taxon>Methanobacteriota</taxon>
        <taxon>Stenosarchaea group</taxon>
        <taxon>Halobacteria</taxon>
        <taxon>Halobacteriales</taxon>
        <taxon>Natrialbaceae</taxon>
        <taxon>Natrinema</taxon>
    </lineage>
</organism>
<reference evidence="3" key="1">
    <citation type="submission" date="2016-04" db="EMBL/GenBank/DDBJ databases">
        <authorList>
            <person name="Chen S.-C."/>
            <person name="Lai M.-C."/>
        </authorList>
    </citation>
    <scope>NUCLEOTIDE SEQUENCE [LARGE SCALE GENOMIC DNA]</scope>
    <source>
        <strain evidence="3">AB14</strain>
    </source>
</reference>
<accession>A0A1S8B0F8</accession>
<feature type="transmembrane region" description="Helical" evidence="1">
    <location>
        <begin position="43"/>
        <end position="66"/>
    </location>
</feature>
<keyword evidence="1" id="KW-1133">Transmembrane helix</keyword>